<keyword evidence="2" id="KW-0547">Nucleotide-binding</keyword>
<dbReference type="Pfam" id="PF00149">
    <property type="entry name" value="Metallophos"/>
    <property type="match status" value="1"/>
</dbReference>
<dbReference type="InterPro" id="IPR008334">
    <property type="entry name" value="5'-Nucleotdase_C"/>
</dbReference>
<dbReference type="RefSeq" id="WP_272999957.1">
    <property type="nucleotide sequence ID" value="NZ_PEBV01000010.1"/>
</dbReference>
<dbReference type="GO" id="GO:0016787">
    <property type="term" value="F:hydrolase activity"/>
    <property type="evidence" value="ECO:0007669"/>
    <property type="project" value="UniProtKB-KW"/>
</dbReference>
<keyword evidence="1" id="KW-0732">Signal</keyword>
<dbReference type="Gene3D" id="3.60.21.10">
    <property type="match status" value="1"/>
</dbReference>
<dbReference type="Proteomes" id="UP000244180">
    <property type="component" value="Unassembled WGS sequence"/>
</dbReference>
<dbReference type="AlphaFoldDB" id="A0A2T5GC74"/>
<dbReference type="SUPFAM" id="SSF56300">
    <property type="entry name" value="Metallo-dependent phosphatases"/>
    <property type="match status" value="1"/>
</dbReference>
<dbReference type="PANTHER" id="PTHR11575">
    <property type="entry name" value="5'-NUCLEOTIDASE-RELATED"/>
    <property type="match status" value="1"/>
</dbReference>
<dbReference type="InterPro" id="IPR036907">
    <property type="entry name" value="5'-Nucleotdase_C_sf"/>
</dbReference>
<dbReference type="GO" id="GO:0030288">
    <property type="term" value="C:outer membrane-bounded periplasmic space"/>
    <property type="evidence" value="ECO:0007669"/>
    <property type="project" value="TreeGrafter"/>
</dbReference>
<evidence type="ECO:0000256" key="1">
    <source>
        <dbReference type="ARBA" id="ARBA00022729"/>
    </source>
</evidence>
<proteinExistence type="inferred from homology"/>
<reference evidence="6 7" key="1">
    <citation type="submission" date="2017-08" db="EMBL/GenBank/DDBJ databases">
        <title>Burning lignite coal seam in the remote Altai Mountains harbors a hydrogen-driven thermophilic microbial community.</title>
        <authorList>
            <person name="Kadnikov V.V."/>
            <person name="Mardanov A.V."/>
            <person name="Ivasenko D."/>
            <person name="Beletsky A.V."/>
            <person name="Karnachuk O.V."/>
            <person name="Ravin N.V."/>
        </authorList>
    </citation>
    <scope>NUCLEOTIDE SEQUENCE [LARGE SCALE GENOMIC DNA]</scope>
    <source>
        <strain evidence="6">AL33</strain>
    </source>
</reference>
<feature type="domain" description="5'-Nucleotidase C-terminal" evidence="5">
    <location>
        <begin position="379"/>
        <end position="517"/>
    </location>
</feature>
<dbReference type="EMBL" id="PEBV01000010">
    <property type="protein sequence ID" value="PTQ53777.1"/>
    <property type="molecule type" value="Genomic_DNA"/>
</dbReference>
<comment type="similarity">
    <text evidence="2">Belongs to the 5'-nucleotidase family.</text>
</comment>
<dbReference type="GO" id="GO:0000166">
    <property type="term" value="F:nucleotide binding"/>
    <property type="evidence" value="ECO:0007669"/>
    <property type="project" value="UniProtKB-KW"/>
</dbReference>
<dbReference type="PRINTS" id="PR01607">
    <property type="entry name" value="APYRASEFAMLY"/>
</dbReference>
<name>A0A2T5GC74_HYDSH</name>
<keyword evidence="2" id="KW-0378">Hydrolase</keyword>
<evidence type="ECO:0000313" key="6">
    <source>
        <dbReference type="EMBL" id="PTQ53777.1"/>
    </source>
</evidence>
<dbReference type="InterPro" id="IPR029052">
    <property type="entry name" value="Metallo-depent_PP-like"/>
</dbReference>
<dbReference type="GO" id="GO:0009166">
    <property type="term" value="P:nucleotide catabolic process"/>
    <property type="evidence" value="ECO:0007669"/>
    <property type="project" value="InterPro"/>
</dbReference>
<dbReference type="Gene3D" id="3.90.780.10">
    <property type="entry name" value="5'-Nucleotidase, C-terminal domain"/>
    <property type="match status" value="1"/>
</dbReference>
<dbReference type="InterPro" id="IPR006179">
    <property type="entry name" value="5_nucleotidase/apyrase"/>
</dbReference>
<feature type="domain" description="Calcineurin-like phosphoesterase" evidence="4">
    <location>
        <begin position="82"/>
        <end position="304"/>
    </location>
</feature>
<dbReference type="Pfam" id="PF02872">
    <property type="entry name" value="5_nucleotid_C"/>
    <property type="match status" value="1"/>
</dbReference>
<dbReference type="InterPro" id="IPR004843">
    <property type="entry name" value="Calcineurin-like_PHP"/>
</dbReference>
<gene>
    <name evidence="6" type="ORF">HSCHL_1405</name>
</gene>
<evidence type="ECO:0000256" key="2">
    <source>
        <dbReference type="RuleBase" id="RU362119"/>
    </source>
</evidence>
<protein>
    <submittedName>
        <fullName evidence="6">5'-nucleotidase</fullName>
    </submittedName>
</protein>
<dbReference type="PANTHER" id="PTHR11575:SF42">
    <property type="entry name" value="SULFUR OXIDATION PROTEIN SOXB"/>
    <property type="match status" value="1"/>
</dbReference>
<evidence type="ECO:0000313" key="7">
    <source>
        <dbReference type="Proteomes" id="UP000244180"/>
    </source>
</evidence>
<evidence type="ECO:0000259" key="5">
    <source>
        <dbReference type="Pfam" id="PF02872"/>
    </source>
</evidence>
<dbReference type="SUPFAM" id="SSF55816">
    <property type="entry name" value="5'-nucleotidase (syn. UDP-sugar hydrolase), C-terminal domain"/>
    <property type="match status" value="1"/>
</dbReference>
<feature type="region of interest" description="Disordered" evidence="3">
    <location>
        <begin position="1"/>
        <end position="22"/>
    </location>
</feature>
<evidence type="ECO:0000256" key="3">
    <source>
        <dbReference type="SAM" id="MobiDB-lite"/>
    </source>
</evidence>
<comment type="caution">
    <text evidence="6">The sequence shown here is derived from an EMBL/GenBank/DDBJ whole genome shotgun (WGS) entry which is preliminary data.</text>
</comment>
<sequence>MEERRRIAEPPVGAQGCGHDHAGGCAHAPGEARTLTRREVLKVIGSVGVGLGLYPIVTGLAAGERAYAKDWSVPPRKVVQLTFLHTTDIHGQVLTHPEMFRVNGKNVFKPAGGMARLKTLFKLIRAENPGNVFIVDTGDCYQGSAIAALSRGRAMIDIMNRMGYDLALPGNWEVVYGPARLVELAVGYHFPVICSNMVWDQEGLDPGYPLYPNYFIAEMGGVRIGFIGYNDPLTKIRQAPAYHKGIQFSFPEETAPRLVDLLRTRYKCDIVIMLAHLGLAQQVTFAQKPEASGIDFIFGGDTHQRTYDPITLGVPVTEAGAFGSFVGRLDVLVEDRKIKDYRYELIPVLAERYPEDEEVKKVVLEVRKPYRPIIERKIGETKSYLYRYNVLENPIDNLITDAIREATGADIGISNGFRFAPPLAPGPITVEDLWSWLPVNAPIKTGIATGEMIWQWMERELNNVFTNDIPKRVGGWVVRFSGMKVKMFIDRPMGKRVQSIEIGGKPLERDKTYFVAACDREGDPPEMLCRLKPVKEPKVLDVDLHTVVERFLQKHSPIDVGIEGRVVALDAKDVFAFAEGFGPEEVYNEPVPGTTYSFR</sequence>
<organism evidence="6 7">
    <name type="scientific">Hydrogenibacillus schlegelii</name>
    <name type="common">Bacillus schlegelii</name>
    <dbReference type="NCBI Taxonomy" id="1484"/>
    <lineage>
        <taxon>Bacteria</taxon>
        <taxon>Bacillati</taxon>
        <taxon>Bacillota</taxon>
        <taxon>Bacilli</taxon>
        <taxon>Bacillales</taxon>
        <taxon>Bacillales Family X. Incertae Sedis</taxon>
        <taxon>Hydrogenibacillus</taxon>
    </lineage>
</organism>
<accession>A0A2T5GC74</accession>
<evidence type="ECO:0000259" key="4">
    <source>
        <dbReference type="Pfam" id="PF00149"/>
    </source>
</evidence>